<organism evidence="9 10">
    <name type="scientific">Molorchus minor</name>
    <dbReference type="NCBI Taxonomy" id="1323400"/>
    <lineage>
        <taxon>Eukaryota</taxon>
        <taxon>Metazoa</taxon>
        <taxon>Ecdysozoa</taxon>
        <taxon>Arthropoda</taxon>
        <taxon>Hexapoda</taxon>
        <taxon>Insecta</taxon>
        <taxon>Pterygota</taxon>
        <taxon>Neoptera</taxon>
        <taxon>Endopterygota</taxon>
        <taxon>Coleoptera</taxon>
        <taxon>Polyphaga</taxon>
        <taxon>Cucujiformia</taxon>
        <taxon>Chrysomeloidea</taxon>
        <taxon>Cerambycidae</taxon>
        <taxon>Lamiinae</taxon>
        <taxon>Monochamini</taxon>
        <taxon>Molorchus</taxon>
    </lineage>
</organism>
<dbReference type="Proteomes" id="UP001162164">
    <property type="component" value="Unassembled WGS sequence"/>
</dbReference>
<dbReference type="SUPFAM" id="SSF53254">
    <property type="entry name" value="Phosphoglycerate mutase-like"/>
    <property type="match status" value="1"/>
</dbReference>
<dbReference type="EMBL" id="JAPWTJ010000117">
    <property type="protein sequence ID" value="KAJ8982556.1"/>
    <property type="molecule type" value="Genomic_DNA"/>
</dbReference>
<dbReference type="InterPro" id="IPR050645">
    <property type="entry name" value="Histidine_acid_phosphatase"/>
</dbReference>
<dbReference type="Pfam" id="PF00328">
    <property type="entry name" value="His_Phos_2"/>
    <property type="match status" value="1"/>
</dbReference>
<evidence type="ECO:0000313" key="10">
    <source>
        <dbReference type="Proteomes" id="UP001162164"/>
    </source>
</evidence>
<reference evidence="9" key="1">
    <citation type="journal article" date="2023" name="Insect Mol. Biol.">
        <title>Genome sequencing provides insights into the evolution of gene families encoding plant cell wall-degrading enzymes in longhorned beetles.</title>
        <authorList>
            <person name="Shin N.R."/>
            <person name="Okamura Y."/>
            <person name="Kirsch R."/>
            <person name="Pauchet Y."/>
        </authorList>
    </citation>
    <scope>NUCLEOTIDE SEQUENCE</scope>
    <source>
        <strain evidence="9">MMC_N1</strain>
    </source>
</reference>
<evidence type="ECO:0000256" key="8">
    <source>
        <dbReference type="SAM" id="SignalP"/>
    </source>
</evidence>
<keyword evidence="4 8" id="KW-0732">Signal</keyword>
<dbReference type="PANTHER" id="PTHR11567:SF211">
    <property type="entry name" value="PROSTATIC ACID PHOSPHATASE"/>
    <property type="match status" value="1"/>
</dbReference>
<feature type="chain" id="PRO_5045437402" description="acid phosphatase" evidence="8">
    <location>
        <begin position="21"/>
        <end position="176"/>
    </location>
</feature>
<comment type="caution">
    <text evidence="9">The sequence shown here is derived from an EMBL/GenBank/DDBJ whole genome shotgun (WGS) entry which is preliminary data.</text>
</comment>
<evidence type="ECO:0000256" key="5">
    <source>
        <dbReference type="ARBA" id="ARBA00022801"/>
    </source>
</evidence>
<dbReference type="InterPro" id="IPR033379">
    <property type="entry name" value="Acid_Pase_AS"/>
</dbReference>
<evidence type="ECO:0000313" key="9">
    <source>
        <dbReference type="EMBL" id="KAJ8982556.1"/>
    </source>
</evidence>
<evidence type="ECO:0000256" key="6">
    <source>
        <dbReference type="ARBA" id="ARBA00023157"/>
    </source>
</evidence>
<dbReference type="PANTHER" id="PTHR11567">
    <property type="entry name" value="ACID PHOSPHATASE-RELATED"/>
    <property type="match status" value="1"/>
</dbReference>
<dbReference type="InterPro" id="IPR000560">
    <property type="entry name" value="His_Pase_clade-2"/>
</dbReference>
<dbReference type="InterPro" id="IPR029033">
    <property type="entry name" value="His_PPase_superfam"/>
</dbReference>
<keyword evidence="10" id="KW-1185">Reference proteome</keyword>
<dbReference type="Gene3D" id="3.40.50.1240">
    <property type="entry name" value="Phosphoglycerate mutase-like"/>
    <property type="match status" value="1"/>
</dbReference>
<dbReference type="EC" id="3.1.3.2" evidence="3"/>
<keyword evidence="7" id="KW-0325">Glycoprotein</keyword>
<accession>A0ABQ9JXH5</accession>
<protein>
    <recommendedName>
        <fullName evidence="3">acid phosphatase</fullName>
        <ecNumber evidence="3">3.1.3.2</ecNumber>
    </recommendedName>
</protein>
<evidence type="ECO:0000256" key="1">
    <source>
        <dbReference type="ARBA" id="ARBA00000032"/>
    </source>
</evidence>
<evidence type="ECO:0000256" key="7">
    <source>
        <dbReference type="ARBA" id="ARBA00023180"/>
    </source>
</evidence>
<sequence length="176" mass="20503">MLKYVYFVVFIVVSVHFIESKSEDELISVVALYRHGDRAPLASYKYDVYDESYWPFGFGQLTNIGKRQEYALGRWLRARYDGFLPQRYNAKDIKVYSSNVDRCLMSASANLAALYAPVDDQIWNEALPWQPIPIHTKPEKEDALLAQQKPCVKYNKLYAELMITDENIKNSFESIR</sequence>
<keyword evidence="6" id="KW-1015">Disulfide bond</keyword>
<dbReference type="PROSITE" id="PS00616">
    <property type="entry name" value="HIS_ACID_PHOSPHAT_1"/>
    <property type="match status" value="1"/>
</dbReference>
<name>A0ABQ9JXH5_9CUCU</name>
<comment type="catalytic activity">
    <reaction evidence="1">
        <text>a phosphate monoester + H2O = an alcohol + phosphate</text>
        <dbReference type="Rhea" id="RHEA:15017"/>
        <dbReference type="ChEBI" id="CHEBI:15377"/>
        <dbReference type="ChEBI" id="CHEBI:30879"/>
        <dbReference type="ChEBI" id="CHEBI:43474"/>
        <dbReference type="ChEBI" id="CHEBI:67140"/>
        <dbReference type="EC" id="3.1.3.2"/>
    </reaction>
</comment>
<evidence type="ECO:0000256" key="3">
    <source>
        <dbReference type="ARBA" id="ARBA00012646"/>
    </source>
</evidence>
<evidence type="ECO:0000256" key="2">
    <source>
        <dbReference type="ARBA" id="ARBA00005375"/>
    </source>
</evidence>
<evidence type="ECO:0000256" key="4">
    <source>
        <dbReference type="ARBA" id="ARBA00022729"/>
    </source>
</evidence>
<feature type="signal peptide" evidence="8">
    <location>
        <begin position="1"/>
        <end position="20"/>
    </location>
</feature>
<keyword evidence="5" id="KW-0378">Hydrolase</keyword>
<proteinExistence type="inferred from homology"/>
<comment type="similarity">
    <text evidence="2">Belongs to the histidine acid phosphatase family.</text>
</comment>
<dbReference type="CDD" id="cd07061">
    <property type="entry name" value="HP_HAP_like"/>
    <property type="match status" value="1"/>
</dbReference>
<gene>
    <name evidence="9" type="ORF">NQ317_005027</name>
</gene>